<reference evidence="1" key="1">
    <citation type="submission" date="2020-04" db="EMBL/GenBank/DDBJ databases">
        <authorList>
            <person name="Zhang T."/>
        </authorList>
    </citation>
    <scope>NUCLEOTIDE SEQUENCE</scope>
    <source>
        <strain evidence="1">HKST-UBA02</strain>
    </source>
</reference>
<organism evidence="1 2">
    <name type="scientific">Eiseniibacteriota bacterium</name>
    <dbReference type="NCBI Taxonomy" id="2212470"/>
    <lineage>
        <taxon>Bacteria</taxon>
        <taxon>Candidatus Eiseniibacteriota</taxon>
    </lineage>
</organism>
<evidence type="ECO:0000313" key="2">
    <source>
        <dbReference type="Proteomes" id="UP000739538"/>
    </source>
</evidence>
<proteinExistence type="predicted"/>
<sequence length="155" mass="16620">MTAKRLPPGDTSARARVLAFLASAQNDPARNVAYLGEDREGIEAELDALVPPWHETVRILEDERGGLRGVVLVDWDTEIGLSWVYGPWTQPAAWDECAAILLDAAVEQIPDGISRYELSGTCANEALAALAASRGAESTEVNHALVLDGDALARI</sequence>
<dbReference type="EMBL" id="JAGQHS010000461">
    <property type="protein sequence ID" value="MCA9759729.1"/>
    <property type="molecule type" value="Genomic_DNA"/>
</dbReference>
<name>A0A956NIR6_UNCEI</name>
<feature type="non-terminal residue" evidence="1">
    <location>
        <position position="155"/>
    </location>
</feature>
<reference evidence="1" key="2">
    <citation type="journal article" date="2021" name="Microbiome">
        <title>Successional dynamics and alternative stable states in a saline activated sludge microbial community over 9 years.</title>
        <authorList>
            <person name="Wang Y."/>
            <person name="Ye J."/>
            <person name="Ju F."/>
            <person name="Liu L."/>
            <person name="Boyd J.A."/>
            <person name="Deng Y."/>
            <person name="Parks D.H."/>
            <person name="Jiang X."/>
            <person name="Yin X."/>
            <person name="Woodcroft B.J."/>
            <person name="Tyson G.W."/>
            <person name="Hugenholtz P."/>
            <person name="Polz M.F."/>
            <person name="Zhang T."/>
        </authorList>
    </citation>
    <scope>NUCLEOTIDE SEQUENCE</scope>
    <source>
        <strain evidence="1">HKST-UBA02</strain>
    </source>
</reference>
<accession>A0A956NIR6</accession>
<dbReference type="Proteomes" id="UP000739538">
    <property type="component" value="Unassembled WGS sequence"/>
</dbReference>
<dbReference type="AlphaFoldDB" id="A0A956NIR6"/>
<comment type="caution">
    <text evidence="1">The sequence shown here is derived from an EMBL/GenBank/DDBJ whole genome shotgun (WGS) entry which is preliminary data.</text>
</comment>
<evidence type="ECO:0000313" key="1">
    <source>
        <dbReference type="EMBL" id="MCA9759729.1"/>
    </source>
</evidence>
<protein>
    <submittedName>
        <fullName evidence="1">Uncharacterized protein</fullName>
    </submittedName>
</protein>
<gene>
    <name evidence="1" type="ORF">KDA27_28285</name>
</gene>